<dbReference type="Gene3D" id="1.10.150.240">
    <property type="entry name" value="Putative phosphatase, domain 2"/>
    <property type="match status" value="1"/>
</dbReference>
<dbReference type="EMBL" id="BPTR01000001">
    <property type="protein sequence ID" value="GJG28602.1"/>
    <property type="molecule type" value="Genomic_DNA"/>
</dbReference>
<reference evidence="1" key="2">
    <citation type="submission" date="2021-08" db="EMBL/GenBank/DDBJ databases">
        <title>Prevotella lacticifex sp. nov., isolated from rumen of cow.</title>
        <authorList>
            <person name="Shinkai T."/>
            <person name="Ikeyama N."/>
            <person name="Kumagai M."/>
            <person name="Ohmori H."/>
            <person name="Sakamoto M."/>
            <person name="Ohkuma M."/>
            <person name="Mitsumori M."/>
        </authorList>
    </citation>
    <scope>NUCLEOTIDE SEQUENCE</scope>
    <source>
        <strain evidence="1">DSM 11371</strain>
    </source>
</reference>
<keyword evidence="3" id="KW-1185">Reference proteome</keyword>
<dbReference type="InterPro" id="IPR011951">
    <property type="entry name" value="HAD-SF_hydro_IA_YjjG/PynA"/>
</dbReference>
<dbReference type="PANTHER" id="PTHR47478:SF1">
    <property type="entry name" value="PYRIMIDINE 5'-NUCLEOTIDASE YJJG"/>
    <property type="match status" value="1"/>
</dbReference>
<dbReference type="SFLD" id="SFLDG01129">
    <property type="entry name" value="C1.5:_HAD__Beta-PGM__Phosphata"/>
    <property type="match status" value="1"/>
</dbReference>
<comment type="caution">
    <text evidence="1">The sequence shown here is derived from an EMBL/GenBank/DDBJ whole genome shotgun (WGS) entry which is preliminary data.</text>
</comment>
<dbReference type="PANTHER" id="PTHR47478">
    <property type="match status" value="1"/>
</dbReference>
<name>A0AA37HXW5_SEGBR</name>
<organism evidence="1 4">
    <name type="scientific">Segatella bryantii</name>
    <name type="common">Prevotella bryantii</name>
    <dbReference type="NCBI Taxonomy" id="77095"/>
    <lineage>
        <taxon>Bacteria</taxon>
        <taxon>Pseudomonadati</taxon>
        <taxon>Bacteroidota</taxon>
        <taxon>Bacteroidia</taxon>
        <taxon>Bacteroidales</taxon>
        <taxon>Prevotellaceae</taxon>
        <taxon>Segatella</taxon>
    </lineage>
</organism>
<protein>
    <submittedName>
        <fullName evidence="1 2">Noncanonical pyrimidine nucleotidase, YjjG family</fullName>
    </submittedName>
</protein>
<dbReference type="Proteomes" id="UP000216189">
    <property type="component" value="Unassembled WGS sequence"/>
</dbReference>
<dbReference type="RefSeq" id="WP_006281490.1">
    <property type="nucleotide sequence ID" value="NZ_BPTR01000001.1"/>
</dbReference>
<dbReference type="InterPro" id="IPR006439">
    <property type="entry name" value="HAD-SF_hydro_IA"/>
</dbReference>
<sequence length="242" mass="28209">MKNPKYTHLFIDFDDTLYDTRGNNSIALRELYELRSWSNMIPDFDAFVTAYWTTNEDVWARYTRKEMTRDVLIVERFRRPILECCLPGTDTSWLTDDFCREVSDQYLDLCSCKPGTVEGAHHLMQYLRNEGYHLSICSNGFHEVQYKKLQASDMLQYFDHIILSEDAGENKPGKGFFDYALHITGADKDSTLMIGDNYNTDILGALGYGLDAIWFNRWNVQKDMDSHILLTTDKLSQIQEML</sequence>
<dbReference type="InterPro" id="IPR036412">
    <property type="entry name" value="HAD-like_sf"/>
</dbReference>
<reference evidence="2 3" key="1">
    <citation type="submission" date="2017-08" db="EMBL/GenBank/DDBJ databases">
        <title>Comparative genomics of non-oral Prevotella species.</title>
        <authorList>
            <person name="Accetto T."/>
            <person name="Nograsek B."/>
            <person name="Avgustin G."/>
        </authorList>
    </citation>
    <scope>NUCLEOTIDE SEQUENCE [LARGE SCALE GENOMIC DNA]</scope>
    <source>
        <strain evidence="2 3">TC1-1</strain>
    </source>
</reference>
<evidence type="ECO:0000313" key="4">
    <source>
        <dbReference type="Proteomes" id="UP000887043"/>
    </source>
</evidence>
<dbReference type="SFLD" id="SFLDS00003">
    <property type="entry name" value="Haloacid_Dehalogenase"/>
    <property type="match status" value="1"/>
</dbReference>
<dbReference type="InterPro" id="IPR041492">
    <property type="entry name" value="HAD_2"/>
</dbReference>
<dbReference type="PRINTS" id="PR00413">
    <property type="entry name" value="HADHALOGNASE"/>
</dbReference>
<dbReference type="AlphaFoldDB" id="A0AA37HXW5"/>
<accession>A0AA37HXW5</accession>
<dbReference type="Proteomes" id="UP000887043">
    <property type="component" value="Unassembled WGS sequence"/>
</dbReference>
<dbReference type="InterPro" id="IPR023198">
    <property type="entry name" value="PGP-like_dom2"/>
</dbReference>
<gene>
    <name evidence="2" type="ORF">CIK91_10755</name>
    <name evidence="1" type="ORF">PRRU23_23020</name>
</gene>
<evidence type="ECO:0000313" key="3">
    <source>
        <dbReference type="Proteomes" id="UP000216189"/>
    </source>
</evidence>
<evidence type="ECO:0000313" key="1">
    <source>
        <dbReference type="EMBL" id="GJG28602.1"/>
    </source>
</evidence>
<dbReference type="EMBL" id="NPJF01000052">
    <property type="protein sequence ID" value="OYP53786.1"/>
    <property type="molecule type" value="Genomic_DNA"/>
</dbReference>
<dbReference type="Pfam" id="PF13419">
    <property type="entry name" value="HAD_2"/>
    <property type="match status" value="1"/>
</dbReference>
<dbReference type="InterPro" id="IPR052550">
    <property type="entry name" value="Pyrimidine_5'-ntase_YjjG"/>
</dbReference>
<evidence type="ECO:0000313" key="2">
    <source>
        <dbReference type="EMBL" id="OYP53786.1"/>
    </source>
</evidence>
<dbReference type="Gene3D" id="3.40.50.1000">
    <property type="entry name" value="HAD superfamily/HAD-like"/>
    <property type="match status" value="1"/>
</dbReference>
<dbReference type="GO" id="GO:0008253">
    <property type="term" value="F:5'-nucleotidase activity"/>
    <property type="evidence" value="ECO:0007669"/>
    <property type="project" value="InterPro"/>
</dbReference>
<dbReference type="NCBIfam" id="TIGR02254">
    <property type="entry name" value="YjjG_YfnB"/>
    <property type="match status" value="1"/>
</dbReference>
<dbReference type="InterPro" id="IPR023214">
    <property type="entry name" value="HAD_sf"/>
</dbReference>
<proteinExistence type="predicted"/>
<dbReference type="NCBIfam" id="TIGR01549">
    <property type="entry name" value="HAD-SF-IA-v1"/>
    <property type="match status" value="1"/>
</dbReference>
<dbReference type="SUPFAM" id="SSF56784">
    <property type="entry name" value="HAD-like"/>
    <property type="match status" value="1"/>
</dbReference>